<comment type="caution">
    <text evidence="1">The sequence shown here is derived from an EMBL/GenBank/DDBJ whole genome shotgun (WGS) entry which is preliminary data.</text>
</comment>
<reference evidence="1 2" key="1">
    <citation type="submission" date="2015-01" db="EMBL/GenBank/DDBJ databases">
        <title>Evolution of Trichinella species and genotypes.</title>
        <authorList>
            <person name="Korhonen P.K."/>
            <person name="Edoardo P."/>
            <person name="Giuseppe L.R."/>
            <person name="Gasser R.B."/>
        </authorList>
    </citation>
    <scope>NUCLEOTIDE SEQUENCE [LARGE SCALE GENOMIC DNA]</scope>
    <source>
        <strain evidence="1">ISS37</strain>
    </source>
</reference>
<sequence>MENSCRGCLLVVTAAAVVVVVVVVLSLAKGFSFCTTGWQFSSNLTSCHTGSADHIALEAVHLKHLCTINHTDHRIIYLNLKCTARVECVGGEEYFEYFSIPLGDHHFIIFEYYDVSFWLLPLDGIWLLLSAYANSKRHSLAGF</sequence>
<keyword evidence="2" id="KW-1185">Reference proteome</keyword>
<dbReference type="Proteomes" id="UP000054630">
    <property type="component" value="Unassembled WGS sequence"/>
</dbReference>
<evidence type="ECO:0000313" key="2">
    <source>
        <dbReference type="Proteomes" id="UP000054630"/>
    </source>
</evidence>
<organism evidence="1 2">
    <name type="scientific">Trichinella nelsoni</name>
    <dbReference type="NCBI Taxonomy" id="6336"/>
    <lineage>
        <taxon>Eukaryota</taxon>
        <taxon>Metazoa</taxon>
        <taxon>Ecdysozoa</taxon>
        <taxon>Nematoda</taxon>
        <taxon>Enoplea</taxon>
        <taxon>Dorylaimia</taxon>
        <taxon>Trichinellida</taxon>
        <taxon>Trichinellidae</taxon>
        <taxon>Trichinella</taxon>
    </lineage>
</organism>
<protein>
    <submittedName>
        <fullName evidence="1">Uncharacterized protein</fullName>
    </submittedName>
</protein>
<gene>
    <name evidence="1" type="ORF">T07_6071</name>
</gene>
<dbReference type="AlphaFoldDB" id="A0A0V0SGL2"/>
<accession>A0A0V0SGL2</accession>
<name>A0A0V0SGL2_9BILA</name>
<dbReference type="EMBL" id="JYDL01000010">
    <property type="protein sequence ID" value="KRX25835.1"/>
    <property type="molecule type" value="Genomic_DNA"/>
</dbReference>
<proteinExistence type="predicted"/>
<evidence type="ECO:0000313" key="1">
    <source>
        <dbReference type="EMBL" id="KRX25835.1"/>
    </source>
</evidence>